<evidence type="ECO:0000313" key="2">
    <source>
        <dbReference type="Proteomes" id="UP001299970"/>
    </source>
</evidence>
<name>A0ABS9TCF7_9PSEU</name>
<evidence type="ECO:0000313" key="1">
    <source>
        <dbReference type="EMBL" id="MCH6166226.1"/>
    </source>
</evidence>
<dbReference type="EMBL" id="JAKXMK010000008">
    <property type="protein sequence ID" value="MCH6166226.1"/>
    <property type="molecule type" value="Genomic_DNA"/>
</dbReference>
<proteinExistence type="predicted"/>
<accession>A0ABS9TCF7</accession>
<dbReference type="Proteomes" id="UP001299970">
    <property type="component" value="Unassembled WGS sequence"/>
</dbReference>
<sequence>MSGSSDSMREASVFRRLRVASSRAGFRWSFVPELQLGREEALARLEALDPEQPV</sequence>
<protein>
    <submittedName>
        <fullName evidence="1">Uncharacterized protein</fullName>
    </submittedName>
</protein>
<gene>
    <name evidence="1" type="ORF">MMF94_11070</name>
</gene>
<reference evidence="1 2" key="1">
    <citation type="submission" date="2022-03" db="EMBL/GenBank/DDBJ databases">
        <title>Pseudonocardia alaer sp. nov., a novel actinomycete isolated from reed forest soil.</title>
        <authorList>
            <person name="Wang L."/>
        </authorList>
    </citation>
    <scope>NUCLEOTIDE SEQUENCE [LARGE SCALE GENOMIC DNA]</scope>
    <source>
        <strain evidence="1 2">Y-16303</strain>
    </source>
</reference>
<organism evidence="1 2">
    <name type="scientific">Pseudonocardia alaniniphila</name>
    <dbReference type="NCBI Taxonomy" id="75291"/>
    <lineage>
        <taxon>Bacteria</taxon>
        <taxon>Bacillati</taxon>
        <taxon>Actinomycetota</taxon>
        <taxon>Actinomycetes</taxon>
        <taxon>Pseudonocardiales</taxon>
        <taxon>Pseudonocardiaceae</taxon>
        <taxon>Pseudonocardia</taxon>
    </lineage>
</organism>
<comment type="caution">
    <text evidence="1">The sequence shown here is derived from an EMBL/GenBank/DDBJ whole genome shotgun (WGS) entry which is preliminary data.</text>
</comment>
<keyword evidence="2" id="KW-1185">Reference proteome</keyword>
<dbReference type="RefSeq" id="WP_241036254.1">
    <property type="nucleotide sequence ID" value="NZ_BAAAJF010000020.1"/>
</dbReference>